<evidence type="ECO:0000256" key="1">
    <source>
        <dbReference type="ARBA" id="ARBA00004515"/>
    </source>
</evidence>
<feature type="region of interest" description="Disordered" evidence="16">
    <location>
        <begin position="1"/>
        <end position="25"/>
    </location>
</feature>
<dbReference type="RefSeq" id="WP_093428177.1">
    <property type="nucleotide sequence ID" value="NZ_FOMJ01000004.1"/>
</dbReference>
<evidence type="ECO:0000256" key="11">
    <source>
        <dbReference type="ARBA" id="ARBA00022985"/>
    </source>
</evidence>
<gene>
    <name evidence="15" type="primary">kdkA</name>
    <name evidence="17" type="ORF">SAMN05660831_01537</name>
</gene>
<evidence type="ECO:0000256" key="10">
    <source>
        <dbReference type="ARBA" id="ARBA00022840"/>
    </source>
</evidence>
<dbReference type="GO" id="GO:0016301">
    <property type="term" value="F:kinase activity"/>
    <property type="evidence" value="ECO:0007669"/>
    <property type="project" value="UniProtKB-KW"/>
</dbReference>
<dbReference type="GO" id="GO:0005524">
    <property type="term" value="F:ATP binding"/>
    <property type="evidence" value="ECO:0007669"/>
    <property type="project" value="UniProtKB-UniRule"/>
</dbReference>
<comment type="similarity">
    <text evidence="3 15">Belongs to the protein kinase superfamily. KdkA/RfaP family.</text>
</comment>
<dbReference type="NCBIfam" id="NF002475">
    <property type="entry name" value="PRK01723.1"/>
    <property type="match status" value="1"/>
</dbReference>
<dbReference type="EC" id="2.7.1.166" evidence="4 15"/>
<evidence type="ECO:0000256" key="5">
    <source>
        <dbReference type="ARBA" id="ARBA00022475"/>
    </source>
</evidence>
<keyword evidence="8 15" id="KW-0547">Nucleotide-binding</keyword>
<evidence type="ECO:0000256" key="14">
    <source>
        <dbReference type="ARBA" id="ARBA00034417"/>
    </source>
</evidence>
<dbReference type="SUPFAM" id="SSF56112">
    <property type="entry name" value="Protein kinase-like (PK-like)"/>
    <property type="match status" value="1"/>
</dbReference>
<comment type="pathway">
    <text evidence="2 15">Bacterial outer membrane biogenesis; LPS core biosynthesis.</text>
</comment>
<keyword evidence="7 15" id="KW-0808">Transferase</keyword>
<dbReference type="InterPro" id="IPR011009">
    <property type="entry name" value="Kinase-like_dom_sf"/>
</dbReference>
<dbReference type="InterPro" id="IPR022826">
    <property type="entry name" value="KDO_kinase"/>
</dbReference>
<keyword evidence="11 15" id="KW-0448">Lipopolysaccharide biosynthesis</keyword>
<keyword evidence="10 15" id="KW-0067">ATP-binding</keyword>
<reference evidence="17 18" key="1">
    <citation type="submission" date="2016-10" db="EMBL/GenBank/DDBJ databases">
        <authorList>
            <person name="de Groot N.N."/>
        </authorList>
    </citation>
    <scope>NUCLEOTIDE SEQUENCE [LARGE SCALE GENOMIC DNA]</scope>
    <source>
        <strain evidence="17 18">HL3</strain>
    </source>
</reference>
<dbReference type="STRING" id="1123397.SAMN05660831_01537"/>
<keyword evidence="6 15" id="KW-0997">Cell inner membrane</keyword>
<evidence type="ECO:0000256" key="2">
    <source>
        <dbReference type="ARBA" id="ARBA00004713"/>
    </source>
</evidence>
<keyword evidence="5 15" id="KW-1003">Cell membrane</keyword>
<proteinExistence type="inferred from homology"/>
<dbReference type="UniPathway" id="UPA00958"/>
<protein>
    <recommendedName>
        <fullName evidence="13 15">3-deoxy-D-manno-octulosonic acid kinase</fullName>
        <shortName evidence="15">Kdo kinase</shortName>
        <ecNumber evidence="4 15">2.7.1.166</ecNumber>
    </recommendedName>
</protein>
<dbReference type="Gene3D" id="1.10.510.10">
    <property type="entry name" value="Transferase(Phosphotransferase) domain 1"/>
    <property type="match status" value="1"/>
</dbReference>
<evidence type="ECO:0000256" key="12">
    <source>
        <dbReference type="ARBA" id="ARBA00023136"/>
    </source>
</evidence>
<dbReference type="HAMAP" id="MF_00521">
    <property type="entry name" value="KDO_kinase"/>
    <property type="match status" value="1"/>
</dbReference>
<evidence type="ECO:0000313" key="18">
    <source>
        <dbReference type="Proteomes" id="UP000198611"/>
    </source>
</evidence>
<evidence type="ECO:0000256" key="8">
    <source>
        <dbReference type="ARBA" id="ARBA00022741"/>
    </source>
</evidence>
<dbReference type="GO" id="GO:0016773">
    <property type="term" value="F:phosphotransferase activity, alcohol group as acceptor"/>
    <property type="evidence" value="ECO:0007669"/>
    <property type="project" value="UniProtKB-UniRule"/>
</dbReference>
<evidence type="ECO:0000256" key="13">
    <source>
        <dbReference type="ARBA" id="ARBA00029511"/>
    </source>
</evidence>
<sequence>MQIQASDDEIYQRDPVRDREGEGDGVILHDGRLGAVFPAELFRPEAAAIQGGGTGRGEAVFLSATRKTEAGEEEVALVLRHFRRGGLLGRMLGDRYIRNGLARSRPVREWRLMRELRRQGLPVPAPVAVRVAPRGLIYRGDLITERLEGAVPLADLLEAGNASLTLWEWVGATIARFHAAGAWHADLNVRNILVDDASGIWLIDWDRGRLGVRRAGPLRANLRRLRRSLDKEVKSHPAGSNTALLERSIHEGWPALERGYYRGAGNG</sequence>
<dbReference type="EMBL" id="FOMJ01000004">
    <property type="protein sequence ID" value="SFD36596.1"/>
    <property type="molecule type" value="Genomic_DNA"/>
</dbReference>
<feature type="compositionally biased region" description="Basic and acidic residues" evidence="16">
    <location>
        <begin position="10"/>
        <end position="25"/>
    </location>
</feature>
<comment type="catalytic activity">
    <reaction evidence="14 15">
        <text>an alpha-Kdo-(2-&gt;6)-lipid IVA + ATP = a 4-O-phospho-alpha-Kdo-(2-&gt;6)-lipid IVA + ADP + H(+)</text>
        <dbReference type="Rhea" id="RHEA:74271"/>
        <dbReference type="ChEBI" id="CHEBI:15378"/>
        <dbReference type="ChEBI" id="CHEBI:30616"/>
        <dbReference type="ChEBI" id="CHEBI:176428"/>
        <dbReference type="ChEBI" id="CHEBI:193140"/>
        <dbReference type="ChEBI" id="CHEBI:456216"/>
        <dbReference type="EC" id="2.7.1.166"/>
    </reaction>
</comment>
<name>A0A1I1RQH0_9GAMM</name>
<comment type="function">
    <text evidence="15">Catalyzes the ATP-dependent phosphorylation of the 3-deoxy-D-manno-octulosonic acid (Kdo) residue in Kdo-lipid IV(A) at the 4-OH position.</text>
</comment>
<evidence type="ECO:0000256" key="4">
    <source>
        <dbReference type="ARBA" id="ARBA00011988"/>
    </source>
</evidence>
<evidence type="ECO:0000256" key="7">
    <source>
        <dbReference type="ARBA" id="ARBA00022679"/>
    </source>
</evidence>
<comment type="subcellular location">
    <subcellularLocation>
        <location evidence="1 15">Cell inner membrane</location>
        <topology evidence="1 15">Peripheral membrane protein</topology>
        <orientation evidence="1 15">Cytoplasmic side</orientation>
    </subcellularLocation>
</comment>
<evidence type="ECO:0000313" key="17">
    <source>
        <dbReference type="EMBL" id="SFD36596.1"/>
    </source>
</evidence>
<dbReference type="GO" id="GO:0005886">
    <property type="term" value="C:plasma membrane"/>
    <property type="evidence" value="ECO:0007669"/>
    <property type="project" value="UniProtKB-SubCell"/>
</dbReference>
<dbReference type="GO" id="GO:0009244">
    <property type="term" value="P:lipopolysaccharide core region biosynthetic process"/>
    <property type="evidence" value="ECO:0007669"/>
    <property type="project" value="UniProtKB-UniRule"/>
</dbReference>
<evidence type="ECO:0000256" key="16">
    <source>
        <dbReference type="SAM" id="MobiDB-lite"/>
    </source>
</evidence>
<keyword evidence="9 15" id="KW-0418">Kinase</keyword>
<evidence type="ECO:0000256" key="6">
    <source>
        <dbReference type="ARBA" id="ARBA00022519"/>
    </source>
</evidence>
<organism evidence="17 18">
    <name type="scientific">Thiohalospira halophila DSM 15071</name>
    <dbReference type="NCBI Taxonomy" id="1123397"/>
    <lineage>
        <taxon>Bacteria</taxon>
        <taxon>Pseudomonadati</taxon>
        <taxon>Pseudomonadota</taxon>
        <taxon>Gammaproteobacteria</taxon>
        <taxon>Thiohalospirales</taxon>
        <taxon>Thiohalospiraceae</taxon>
        <taxon>Thiohalospira</taxon>
    </lineage>
</organism>
<dbReference type="Proteomes" id="UP000198611">
    <property type="component" value="Unassembled WGS sequence"/>
</dbReference>
<keyword evidence="12 15" id="KW-0472">Membrane</keyword>
<dbReference type="Pfam" id="PF06293">
    <property type="entry name" value="Kdo"/>
    <property type="match status" value="1"/>
</dbReference>
<keyword evidence="18" id="KW-1185">Reference proteome</keyword>
<evidence type="ECO:0000256" key="15">
    <source>
        <dbReference type="HAMAP-Rule" id="MF_00521"/>
    </source>
</evidence>
<accession>A0A1I1RQH0</accession>
<evidence type="ECO:0000256" key="3">
    <source>
        <dbReference type="ARBA" id="ARBA00010327"/>
    </source>
</evidence>
<dbReference type="AlphaFoldDB" id="A0A1I1RQH0"/>
<feature type="active site" evidence="15">
    <location>
        <position position="186"/>
    </location>
</feature>
<evidence type="ECO:0000256" key="9">
    <source>
        <dbReference type="ARBA" id="ARBA00022777"/>
    </source>
</evidence>